<comment type="caution">
    <text evidence="6">The sequence shown here is derived from an EMBL/GenBank/DDBJ whole genome shotgun (WGS) entry which is preliminary data.</text>
</comment>
<evidence type="ECO:0000259" key="4">
    <source>
        <dbReference type="SMART" id="SM00322"/>
    </source>
</evidence>
<dbReference type="InterPro" id="IPR036612">
    <property type="entry name" value="KH_dom_type_1_sf"/>
</dbReference>
<feature type="domain" description="K Homology" evidence="4">
    <location>
        <begin position="139"/>
        <end position="191"/>
    </location>
</feature>
<proteinExistence type="predicted"/>
<dbReference type="STRING" id="57577.A0A2K3MFZ8"/>
<dbReference type="PANTHER" id="PTHR10288">
    <property type="entry name" value="KH DOMAIN CONTAINING RNA BINDING PROTEIN"/>
    <property type="match status" value="1"/>
</dbReference>
<dbReference type="Pfam" id="PF00013">
    <property type="entry name" value="KH_1"/>
    <property type="match status" value="2"/>
</dbReference>
<feature type="region of interest" description="Disordered" evidence="3">
    <location>
        <begin position="1"/>
        <end position="27"/>
    </location>
</feature>
<feature type="domain" description="K Homology" evidence="4">
    <location>
        <begin position="38"/>
        <end position="120"/>
    </location>
</feature>
<dbReference type="InterPro" id="IPR004088">
    <property type="entry name" value="KH_dom_type_1"/>
</dbReference>
<dbReference type="AlphaFoldDB" id="A0A2K3MFZ8"/>
<name>A0A2K3MFZ8_TRIPR</name>
<organism evidence="6 7">
    <name type="scientific">Trifolium pratense</name>
    <name type="common">Red clover</name>
    <dbReference type="NCBI Taxonomy" id="57577"/>
    <lineage>
        <taxon>Eukaryota</taxon>
        <taxon>Viridiplantae</taxon>
        <taxon>Streptophyta</taxon>
        <taxon>Embryophyta</taxon>
        <taxon>Tracheophyta</taxon>
        <taxon>Spermatophyta</taxon>
        <taxon>Magnoliopsida</taxon>
        <taxon>eudicotyledons</taxon>
        <taxon>Gunneridae</taxon>
        <taxon>Pentapetalae</taxon>
        <taxon>rosids</taxon>
        <taxon>fabids</taxon>
        <taxon>Fabales</taxon>
        <taxon>Fabaceae</taxon>
        <taxon>Papilionoideae</taxon>
        <taxon>50 kb inversion clade</taxon>
        <taxon>NPAAA clade</taxon>
        <taxon>Hologalegina</taxon>
        <taxon>IRL clade</taxon>
        <taxon>Trifolieae</taxon>
        <taxon>Trifolium</taxon>
    </lineage>
</organism>
<dbReference type="EMBL" id="ASHM01060641">
    <property type="protein sequence ID" value="PNX89711.1"/>
    <property type="molecule type" value="Genomic_DNA"/>
</dbReference>
<evidence type="ECO:0000313" key="6">
    <source>
        <dbReference type="EMBL" id="PNX89711.1"/>
    </source>
</evidence>
<dbReference type="Proteomes" id="UP000236291">
    <property type="component" value="Unassembled WGS sequence"/>
</dbReference>
<dbReference type="InterPro" id="IPR004087">
    <property type="entry name" value="KH_dom"/>
</dbReference>
<dbReference type="GO" id="GO:0003723">
    <property type="term" value="F:RNA binding"/>
    <property type="evidence" value="ECO:0007669"/>
    <property type="project" value="UniProtKB-UniRule"/>
</dbReference>
<sequence>MQDPTYAAVETDYKPPPPPSSFKRNNKTKRPVFKVLPGQIAFRVVCHSSTVGGLIGSSGSIVSQLRRETGCKIHCEDAVAGTEDRVILVIGSILPKRGIPVGSGEIEVSRAQEAVVRVFERVWELENEKVVNSNRGVNVEVFGKLLAHSSQIGAVVGKGGKNISNIRNNTGSNIRVCAAPHCAAKDEELIL</sequence>
<evidence type="ECO:0000256" key="2">
    <source>
        <dbReference type="PROSITE-ProRule" id="PRU00117"/>
    </source>
</evidence>
<evidence type="ECO:0000256" key="1">
    <source>
        <dbReference type="ARBA" id="ARBA00022737"/>
    </source>
</evidence>
<dbReference type="EMBL" id="ASHM01035190">
    <property type="protein sequence ID" value="PNX79036.1"/>
    <property type="molecule type" value="Genomic_DNA"/>
</dbReference>
<evidence type="ECO:0000313" key="7">
    <source>
        <dbReference type="Proteomes" id="UP000236291"/>
    </source>
</evidence>
<accession>A0A2K3MFZ8</accession>
<dbReference type="ExpressionAtlas" id="A0A2K3MFZ8">
    <property type="expression patterns" value="baseline"/>
</dbReference>
<evidence type="ECO:0000256" key="3">
    <source>
        <dbReference type="SAM" id="MobiDB-lite"/>
    </source>
</evidence>
<dbReference type="SUPFAM" id="SSF54791">
    <property type="entry name" value="Eukaryotic type KH-domain (KH-domain type I)"/>
    <property type="match status" value="2"/>
</dbReference>
<dbReference type="SMART" id="SM00322">
    <property type="entry name" value="KH"/>
    <property type="match status" value="2"/>
</dbReference>
<keyword evidence="1" id="KW-0677">Repeat</keyword>
<reference evidence="6 7" key="2">
    <citation type="journal article" date="2017" name="Front. Plant Sci.">
        <title>Gene Classification and Mining of Molecular Markers Useful in Red Clover (Trifolium pratense) Breeding.</title>
        <authorList>
            <person name="Istvanek J."/>
            <person name="Dluhosova J."/>
            <person name="Dluhos P."/>
            <person name="Patkova L."/>
            <person name="Nedelnik J."/>
            <person name="Repkova J."/>
        </authorList>
    </citation>
    <scope>NUCLEOTIDE SEQUENCE [LARGE SCALE GENOMIC DNA]</scope>
    <source>
        <strain evidence="7">cv. Tatra</strain>
        <tissue evidence="6">Young leaves</tissue>
    </source>
</reference>
<evidence type="ECO:0000313" key="5">
    <source>
        <dbReference type="EMBL" id="PNX79036.1"/>
    </source>
</evidence>
<dbReference type="PROSITE" id="PS50084">
    <property type="entry name" value="KH_TYPE_1"/>
    <property type="match status" value="2"/>
</dbReference>
<dbReference type="Gene3D" id="3.30.1370.10">
    <property type="entry name" value="K Homology domain, type 1"/>
    <property type="match status" value="2"/>
</dbReference>
<protein>
    <submittedName>
        <fullName evidence="6">KH domain-containing protein at4g18375-like protein</fullName>
    </submittedName>
</protein>
<keyword evidence="2" id="KW-0694">RNA-binding</keyword>
<reference evidence="6 7" key="1">
    <citation type="journal article" date="2014" name="Am. J. Bot.">
        <title>Genome assembly and annotation for red clover (Trifolium pratense; Fabaceae).</title>
        <authorList>
            <person name="Istvanek J."/>
            <person name="Jaros M."/>
            <person name="Krenek A."/>
            <person name="Repkova J."/>
        </authorList>
    </citation>
    <scope>NUCLEOTIDE SEQUENCE [LARGE SCALE GENOMIC DNA]</scope>
    <source>
        <strain evidence="7">cv. Tatra</strain>
        <tissue evidence="6">Young leaves</tissue>
    </source>
</reference>
<feature type="non-terminal residue" evidence="6">
    <location>
        <position position="191"/>
    </location>
</feature>
<gene>
    <name evidence="5" type="ORF">L195_g035019</name>
    <name evidence="6" type="ORF">L195_g045833</name>
</gene>